<evidence type="ECO:0000259" key="1">
    <source>
        <dbReference type="Pfam" id="PF12867"/>
    </source>
</evidence>
<dbReference type="Proteomes" id="UP000320184">
    <property type="component" value="Unassembled WGS sequence"/>
</dbReference>
<feature type="domain" description="DinB-like" evidence="1">
    <location>
        <begin position="35"/>
        <end position="167"/>
    </location>
</feature>
<dbReference type="EMBL" id="VBOT01000115">
    <property type="protein sequence ID" value="TMQ49793.1"/>
    <property type="molecule type" value="Genomic_DNA"/>
</dbReference>
<dbReference type="Pfam" id="PF12867">
    <property type="entry name" value="DinB_2"/>
    <property type="match status" value="1"/>
</dbReference>
<gene>
    <name evidence="2" type="ORF">E6K73_09240</name>
</gene>
<dbReference type="InterPro" id="IPR024775">
    <property type="entry name" value="DinB-like"/>
</dbReference>
<reference evidence="2 3" key="1">
    <citation type="journal article" date="2019" name="Nat. Microbiol.">
        <title>Mediterranean grassland soil C-N compound turnover is dependent on rainfall and depth, and is mediated by genomically divergent microorganisms.</title>
        <authorList>
            <person name="Diamond S."/>
            <person name="Andeer P.F."/>
            <person name="Li Z."/>
            <person name="Crits-Christoph A."/>
            <person name="Burstein D."/>
            <person name="Anantharaman K."/>
            <person name="Lane K.R."/>
            <person name="Thomas B.C."/>
            <person name="Pan C."/>
            <person name="Northen T.R."/>
            <person name="Banfield J.F."/>
        </authorList>
    </citation>
    <scope>NUCLEOTIDE SEQUENCE [LARGE SCALE GENOMIC DNA]</scope>
    <source>
        <strain evidence="2">WS_3</strain>
    </source>
</reference>
<comment type="caution">
    <text evidence="2">The sequence shown here is derived from an EMBL/GenBank/DDBJ whole genome shotgun (WGS) entry which is preliminary data.</text>
</comment>
<dbReference type="InterPro" id="IPR034660">
    <property type="entry name" value="DinB/YfiT-like"/>
</dbReference>
<sequence length="176" mass="19562">MSALKTHPEAGEYAPYYARYIERVPEGDLPDGLRRQNVETARLLSGLDGSRALHRYEPGKWSVKEVVGHLADAERVFAYRALRFARADETPLPPFEENAYVPAGGFDRRSLPSLLDELASVRAASLTLFSSFDQAAWMRMGTASGHRVSVRALACIILGHELHHLSILRERYGIGG</sequence>
<evidence type="ECO:0000313" key="2">
    <source>
        <dbReference type="EMBL" id="TMQ49793.1"/>
    </source>
</evidence>
<dbReference type="SUPFAM" id="SSF109854">
    <property type="entry name" value="DinB/YfiT-like putative metalloenzymes"/>
    <property type="match status" value="1"/>
</dbReference>
<accession>A0A538SEI6</accession>
<proteinExistence type="predicted"/>
<organism evidence="2 3">
    <name type="scientific">Eiseniibacteriota bacterium</name>
    <dbReference type="NCBI Taxonomy" id="2212470"/>
    <lineage>
        <taxon>Bacteria</taxon>
        <taxon>Candidatus Eiseniibacteriota</taxon>
    </lineage>
</organism>
<protein>
    <submittedName>
        <fullName evidence="2">DinB family protein</fullName>
    </submittedName>
</protein>
<dbReference type="AlphaFoldDB" id="A0A538SEI6"/>
<evidence type="ECO:0000313" key="3">
    <source>
        <dbReference type="Proteomes" id="UP000320184"/>
    </source>
</evidence>
<dbReference type="Gene3D" id="1.20.120.450">
    <property type="entry name" value="dinb family like domain"/>
    <property type="match status" value="1"/>
</dbReference>
<name>A0A538SEI6_UNCEI</name>